<keyword evidence="3" id="KW-0285">Flavoprotein</keyword>
<evidence type="ECO:0000256" key="8">
    <source>
        <dbReference type="ARBA" id="ARBA00023004"/>
    </source>
</evidence>
<name>A0A6L7F311_9ACTN</name>
<evidence type="ECO:0000256" key="5">
    <source>
        <dbReference type="ARBA" id="ARBA00022827"/>
    </source>
</evidence>
<dbReference type="EC" id="1.18.1.2" evidence="2"/>
<keyword evidence="5" id="KW-0274">FAD</keyword>
<evidence type="ECO:0000256" key="4">
    <source>
        <dbReference type="ARBA" id="ARBA00022723"/>
    </source>
</evidence>
<dbReference type="SUPFAM" id="SSF54862">
    <property type="entry name" value="4Fe-4S ferredoxins"/>
    <property type="match status" value="1"/>
</dbReference>
<accession>A0A6L7F311</accession>
<dbReference type="GO" id="GO:0046872">
    <property type="term" value="F:metal ion binding"/>
    <property type="evidence" value="ECO:0007669"/>
    <property type="project" value="UniProtKB-KW"/>
</dbReference>
<reference evidence="13 14" key="1">
    <citation type="submission" date="2019-12" db="EMBL/GenBank/DDBJ databases">
        <authorList>
            <person name="Kun Z."/>
        </authorList>
    </citation>
    <scope>NUCLEOTIDE SEQUENCE [LARGE SCALE GENOMIC DNA]</scope>
    <source>
        <strain evidence="13 14">YIM 123512</strain>
    </source>
</reference>
<comment type="catalytic activity">
    <reaction evidence="10">
        <text>2 reduced [2Fe-2S]-[ferredoxin] + NADP(+) + H(+) = 2 oxidized [2Fe-2S]-[ferredoxin] + NADPH</text>
        <dbReference type="Rhea" id="RHEA:20125"/>
        <dbReference type="Rhea" id="RHEA-COMP:10000"/>
        <dbReference type="Rhea" id="RHEA-COMP:10001"/>
        <dbReference type="ChEBI" id="CHEBI:15378"/>
        <dbReference type="ChEBI" id="CHEBI:33737"/>
        <dbReference type="ChEBI" id="CHEBI:33738"/>
        <dbReference type="ChEBI" id="CHEBI:57783"/>
        <dbReference type="ChEBI" id="CHEBI:58349"/>
        <dbReference type="EC" id="1.18.1.2"/>
    </reaction>
</comment>
<evidence type="ECO:0000256" key="1">
    <source>
        <dbReference type="ARBA" id="ARBA00001974"/>
    </source>
</evidence>
<dbReference type="Proteomes" id="UP000473325">
    <property type="component" value="Unassembled WGS sequence"/>
</dbReference>
<protein>
    <recommendedName>
        <fullName evidence="2">ferredoxin--NADP(+) reductase</fullName>
        <ecNumber evidence="2">1.18.1.2</ecNumber>
    </recommendedName>
</protein>
<evidence type="ECO:0000256" key="10">
    <source>
        <dbReference type="ARBA" id="ARBA00047776"/>
    </source>
</evidence>
<dbReference type="Pfam" id="PF00037">
    <property type="entry name" value="Fer4"/>
    <property type="match status" value="1"/>
</dbReference>
<keyword evidence="4" id="KW-0479">Metal-binding</keyword>
<keyword evidence="8" id="KW-0408">Iron</keyword>
<dbReference type="PROSITE" id="PS00198">
    <property type="entry name" value="4FE4S_FER_1"/>
    <property type="match status" value="1"/>
</dbReference>
<dbReference type="Pfam" id="PF07992">
    <property type="entry name" value="Pyr_redox_2"/>
    <property type="match status" value="1"/>
</dbReference>
<dbReference type="Gene3D" id="3.40.50.720">
    <property type="entry name" value="NAD(P)-binding Rossmann-like Domain"/>
    <property type="match status" value="2"/>
</dbReference>
<dbReference type="EMBL" id="WUEK01000008">
    <property type="protein sequence ID" value="MXG90664.1"/>
    <property type="molecule type" value="Genomic_DNA"/>
</dbReference>
<evidence type="ECO:0000256" key="11">
    <source>
        <dbReference type="SAM" id="MobiDB-lite"/>
    </source>
</evidence>
<dbReference type="RefSeq" id="WP_160878591.1">
    <property type="nucleotide sequence ID" value="NZ_WUEK01000008.1"/>
</dbReference>
<comment type="cofactor">
    <cofactor evidence="1">
        <name>FAD</name>
        <dbReference type="ChEBI" id="CHEBI:57692"/>
    </cofactor>
</comment>
<gene>
    <name evidence="13" type="ORF">GRQ65_14025</name>
</gene>
<dbReference type="Gene3D" id="3.50.50.60">
    <property type="entry name" value="FAD/NAD(P)-binding domain"/>
    <property type="match status" value="1"/>
</dbReference>
<keyword evidence="6" id="KW-0521">NADP</keyword>
<dbReference type="PRINTS" id="PR00419">
    <property type="entry name" value="ADXRDTASE"/>
</dbReference>
<proteinExistence type="predicted"/>
<dbReference type="InterPro" id="IPR017896">
    <property type="entry name" value="4Fe4S_Fe-S-bd"/>
</dbReference>
<dbReference type="InterPro" id="IPR023753">
    <property type="entry name" value="FAD/NAD-binding_dom"/>
</dbReference>
<keyword evidence="9" id="KW-0411">Iron-sulfur</keyword>
<dbReference type="InterPro" id="IPR017900">
    <property type="entry name" value="4Fe4S_Fe_S_CS"/>
</dbReference>
<dbReference type="AlphaFoldDB" id="A0A6L7F311"/>
<sequence>MAYVVTQSCCSDASCVVACPVNCIHPAPGEPGFAEAEMVFIDAETCVGCGACVTACPVGAIVPDTRLREDQRAFVDLAAEYYDVFPHRDRTPVALVPRQRRLRRPGPFRVAVVGAGPAGLYAADELLKHPEIDVEVFERLDVPHGLARFGVAADHVETRRVARLFEQITAQPGLRLHLGVEVGRDVTPEELETRFDAVVHATGAPADRRLGVPGDSLPGVLGATALAEWSNAHPARRDLAAELVAVDGGRAVVIGAGNVALDAARLLVGPMVGAREVLVLGRRGVDAAAFTTPELVGLVGLADPSRPDPVDVLLESGPAPVPEPFPAPGSGVRSRLLTELAQRRPAPGRPRIVLRFDSPVTEVTGGDRARGVRLADGSVVETDLVVGAIGQDWAPVAHQRGRVRPGVYVTGWAKRGPTGFLGTNKACAQETVGALLDDLDAGLGTASSPHAHPSRRVRGLLTGRNSR</sequence>
<evidence type="ECO:0000256" key="3">
    <source>
        <dbReference type="ARBA" id="ARBA00022630"/>
    </source>
</evidence>
<dbReference type="PANTHER" id="PTHR48467">
    <property type="entry name" value="GLUTAMATE SYNTHASE 1 [NADH], CHLOROPLASTIC-LIKE"/>
    <property type="match status" value="1"/>
</dbReference>
<evidence type="ECO:0000313" key="13">
    <source>
        <dbReference type="EMBL" id="MXG90664.1"/>
    </source>
</evidence>
<dbReference type="GO" id="GO:0051536">
    <property type="term" value="F:iron-sulfur cluster binding"/>
    <property type="evidence" value="ECO:0007669"/>
    <property type="project" value="UniProtKB-KW"/>
</dbReference>
<evidence type="ECO:0000256" key="9">
    <source>
        <dbReference type="ARBA" id="ARBA00023014"/>
    </source>
</evidence>
<evidence type="ECO:0000259" key="12">
    <source>
        <dbReference type="PROSITE" id="PS51379"/>
    </source>
</evidence>
<dbReference type="InterPro" id="IPR036188">
    <property type="entry name" value="FAD/NAD-bd_sf"/>
</dbReference>
<keyword evidence="14" id="KW-1185">Reference proteome</keyword>
<dbReference type="CDD" id="cd04410">
    <property type="entry name" value="DMSOR_beta-like"/>
    <property type="match status" value="1"/>
</dbReference>
<dbReference type="PROSITE" id="PS51379">
    <property type="entry name" value="4FE4S_FER_2"/>
    <property type="match status" value="1"/>
</dbReference>
<dbReference type="GO" id="GO:0004324">
    <property type="term" value="F:ferredoxin-NADP+ reductase activity"/>
    <property type="evidence" value="ECO:0007669"/>
    <property type="project" value="UniProtKB-EC"/>
</dbReference>
<comment type="caution">
    <text evidence="13">The sequence shown here is derived from an EMBL/GenBank/DDBJ whole genome shotgun (WGS) entry which is preliminary data.</text>
</comment>
<dbReference type="SUPFAM" id="SSF51971">
    <property type="entry name" value="Nucleotide-binding domain"/>
    <property type="match status" value="1"/>
</dbReference>
<dbReference type="PANTHER" id="PTHR48467:SF1">
    <property type="entry name" value="GLUTAMATE SYNTHASE 1 [NADH], CHLOROPLASTIC-LIKE"/>
    <property type="match status" value="1"/>
</dbReference>
<dbReference type="InterPro" id="IPR055275">
    <property type="entry name" value="Ferredox_Rdtase"/>
</dbReference>
<feature type="domain" description="4Fe-4S ferredoxin-type" evidence="12">
    <location>
        <begin position="37"/>
        <end position="66"/>
    </location>
</feature>
<organism evidence="13 14">
    <name type="scientific">Nocardioides flavescens</name>
    <dbReference type="NCBI Taxonomy" id="2691959"/>
    <lineage>
        <taxon>Bacteria</taxon>
        <taxon>Bacillati</taxon>
        <taxon>Actinomycetota</taxon>
        <taxon>Actinomycetes</taxon>
        <taxon>Propionibacteriales</taxon>
        <taxon>Nocardioidaceae</taxon>
        <taxon>Nocardioides</taxon>
    </lineage>
</organism>
<dbReference type="Gene3D" id="3.30.70.20">
    <property type="match status" value="1"/>
</dbReference>
<evidence type="ECO:0000256" key="7">
    <source>
        <dbReference type="ARBA" id="ARBA00023002"/>
    </source>
</evidence>
<feature type="region of interest" description="Disordered" evidence="11">
    <location>
        <begin position="444"/>
        <end position="467"/>
    </location>
</feature>
<evidence type="ECO:0000256" key="6">
    <source>
        <dbReference type="ARBA" id="ARBA00022857"/>
    </source>
</evidence>
<evidence type="ECO:0000313" key="14">
    <source>
        <dbReference type="Proteomes" id="UP000473325"/>
    </source>
</evidence>
<evidence type="ECO:0000256" key="2">
    <source>
        <dbReference type="ARBA" id="ARBA00013223"/>
    </source>
</evidence>
<keyword evidence="7" id="KW-0560">Oxidoreductase</keyword>